<organism evidence="1 2">
    <name type="scientific">Riccia fluitans</name>
    <dbReference type="NCBI Taxonomy" id="41844"/>
    <lineage>
        <taxon>Eukaryota</taxon>
        <taxon>Viridiplantae</taxon>
        <taxon>Streptophyta</taxon>
        <taxon>Embryophyta</taxon>
        <taxon>Marchantiophyta</taxon>
        <taxon>Marchantiopsida</taxon>
        <taxon>Marchantiidae</taxon>
        <taxon>Marchantiales</taxon>
        <taxon>Ricciaceae</taxon>
        <taxon>Riccia</taxon>
    </lineage>
</organism>
<dbReference type="EMBL" id="JBHFFA010000005">
    <property type="protein sequence ID" value="KAL2624056.1"/>
    <property type="molecule type" value="Genomic_DNA"/>
</dbReference>
<reference evidence="1 2" key="1">
    <citation type="submission" date="2024-09" db="EMBL/GenBank/DDBJ databases">
        <title>Chromosome-scale assembly of Riccia fluitans.</title>
        <authorList>
            <person name="Paukszto L."/>
            <person name="Sawicki J."/>
            <person name="Karawczyk K."/>
            <person name="Piernik-Szablinska J."/>
            <person name="Szczecinska M."/>
            <person name="Mazdziarz M."/>
        </authorList>
    </citation>
    <scope>NUCLEOTIDE SEQUENCE [LARGE SCALE GENOMIC DNA]</scope>
    <source>
        <strain evidence="1">Rf_01</strain>
        <tissue evidence="1">Aerial parts of the thallus</tissue>
    </source>
</reference>
<keyword evidence="2" id="KW-1185">Reference proteome</keyword>
<name>A0ABD1YBC4_9MARC</name>
<evidence type="ECO:0000313" key="1">
    <source>
        <dbReference type="EMBL" id="KAL2624056.1"/>
    </source>
</evidence>
<accession>A0ABD1YBC4</accession>
<sequence length="120" mass="13929">MDTEEILGQELEVFRPRVEKRETFRKEVESCLTQAELYAKDRTRILSKAAEAAFPRCADLVEMISELYFFPQARRMPLDLAMEDLFLEEEVGAEIQFLKMGKAKHSKGFSTELVKWGVHV</sequence>
<proteinExistence type="predicted"/>
<gene>
    <name evidence="1" type="ORF">R1flu_008301</name>
</gene>
<dbReference type="Proteomes" id="UP001605036">
    <property type="component" value="Unassembled WGS sequence"/>
</dbReference>
<comment type="caution">
    <text evidence="1">The sequence shown here is derived from an EMBL/GenBank/DDBJ whole genome shotgun (WGS) entry which is preliminary data.</text>
</comment>
<protein>
    <submittedName>
        <fullName evidence="1">Uncharacterized protein</fullName>
    </submittedName>
</protein>
<dbReference type="AlphaFoldDB" id="A0ABD1YBC4"/>
<evidence type="ECO:0000313" key="2">
    <source>
        <dbReference type="Proteomes" id="UP001605036"/>
    </source>
</evidence>